<protein>
    <submittedName>
        <fullName evidence="1">Uncharacterized protein</fullName>
    </submittedName>
</protein>
<evidence type="ECO:0000313" key="1">
    <source>
        <dbReference type="EnsemblMetazoa" id="AATE015149-PA.1"/>
    </source>
</evidence>
<dbReference type="EnsemblMetazoa" id="AATE015149-RA">
    <property type="protein sequence ID" value="AATE015149-PA.1"/>
    <property type="gene ID" value="AATE015149"/>
</dbReference>
<reference evidence="1" key="1">
    <citation type="submission" date="2022-08" db="UniProtKB">
        <authorList>
            <consortium name="EnsemblMetazoa"/>
        </authorList>
    </citation>
    <scope>IDENTIFICATION</scope>
    <source>
        <strain evidence="1">EBRO</strain>
    </source>
</reference>
<accession>A0A182JBU1</accession>
<proteinExistence type="predicted"/>
<sequence>MAKQPENWLVCRRSSPTPRPKKWTSFIRAVLPSLTQDWKKLGATETPSASLVMPVAARSELLAITRNVPNSSTSKRCVWPGSDMSSLRCKEVTRKEAKNRT</sequence>
<organism evidence="1">
    <name type="scientific">Anopheles atroparvus</name>
    <name type="common">European mosquito</name>
    <dbReference type="NCBI Taxonomy" id="41427"/>
    <lineage>
        <taxon>Eukaryota</taxon>
        <taxon>Metazoa</taxon>
        <taxon>Ecdysozoa</taxon>
        <taxon>Arthropoda</taxon>
        <taxon>Hexapoda</taxon>
        <taxon>Insecta</taxon>
        <taxon>Pterygota</taxon>
        <taxon>Neoptera</taxon>
        <taxon>Endopterygota</taxon>
        <taxon>Diptera</taxon>
        <taxon>Nematocera</taxon>
        <taxon>Culicoidea</taxon>
        <taxon>Culicidae</taxon>
        <taxon>Anophelinae</taxon>
        <taxon>Anopheles</taxon>
    </lineage>
</organism>
<name>A0A182JBU1_ANOAO</name>
<dbReference type="EMBL" id="AXCP01008847">
    <property type="status" value="NOT_ANNOTATED_CDS"/>
    <property type="molecule type" value="Genomic_DNA"/>
</dbReference>
<dbReference type="VEuPathDB" id="VectorBase:AATE015149"/>
<dbReference type="AlphaFoldDB" id="A0A182JBU1"/>